<gene>
    <name evidence="2" type="ORF">H2201_007610</name>
</gene>
<evidence type="ECO:0008006" key="4">
    <source>
        <dbReference type="Google" id="ProtNLM"/>
    </source>
</evidence>
<comment type="caution">
    <text evidence="2">The sequence shown here is derived from an EMBL/GenBank/DDBJ whole genome shotgun (WGS) entry which is preliminary data.</text>
</comment>
<sequence>MNPALRAAIETATPERLRAVLESIRAESSAAHDLVTAKLLLGEADSTDRTTSEDEGTQAGGSTAEKRKTSSKPKQRPRPRYAICEHCGKEFDVTSNGADDCVWHDGTPNDYGLTSAKRLLASAAGRLEANEDAFVDMEEETWGPHEDYKEEFPENFNWTCCQQDGTTEGCNVERHEERPDAYKRARRSVTMYSILRSAIDTSTHERLYKVLVAICKKSPIARELVSLNILLDEADSTDRSIYSDDKATNGDEVSHDNDATGEPG</sequence>
<evidence type="ECO:0000313" key="3">
    <source>
        <dbReference type="Proteomes" id="UP001172684"/>
    </source>
</evidence>
<organism evidence="2 3">
    <name type="scientific">Coniosporium apollinis</name>
    <dbReference type="NCBI Taxonomy" id="61459"/>
    <lineage>
        <taxon>Eukaryota</taxon>
        <taxon>Fungi</taxon>
        <taxon>Dikarya</taxon>
        <taxon>Ascomycota</taxon>
        <taxon>Pezizomycotina</taxon>
        <taxon>Dothideomycetes</taxon>
        <taxon>Dothideomycetes incertae sedis</taxon>
        <taxon>Coniosporium</taxon>
    </lineage>
</organism>
<evidence type="ECO:0000313" key="2">
    <source>
        <dbReference type="EMBL" id="KAJ9658829.1"/>
    </source>
</evidence>
<evidence type="ECO:0000256" key="1">
    <source>
        <dbReference type="SAM" id="MobiDB-lite"/>
    </source>
</evidence>
<dbReference type="EMBL" id="JAPDRL010000082">
    <property type="protein sequence ID" value="KAJ9658829.1"/>
    <property type="molecule type" value="Genomic_DNA"/>
</dbReference>
<accession>A0ABQ9NJ73</accession>
<name>A0ABQ9NJ73_9PEZI</name>
<feature type="compositionally biased region" description="Basic residues" evidence="1">
    <location>
        <begin position="69"/>
        <end position="78"/>
    </location>
</feature>
<dbReference type="PANTHER" id="PTHR38167:SF1">
    <property type="entry name" value="C2H2-TYPE DOMAIN-CONTAINING PROTEIN"/>
    <property type="match status" value="1"/>
</dbReference>
<dbReference type="PANTHER" id="PTHR38167">
    <property type="entry name" value="C2H2-TYPE DOMAIN-CONTAINING PROTEIN"/>
    <property type="match status" value="1"/>
</dbReference>
<feature type="region of interest" description="Disordered" evidence="1">
    <location>
        <begin position="46"/>
        <end position="78"/>
    </location>
</feature>
<reference evidence="2" key="1">
    <citation type="submission" date="2022-10" db="EMBL/GenBank/DDBJ databases">
        <title>Culturing micro-colonial fungi from biological soil crusts in the Mojave desert and describing Neophaeococcomyces mojavensis, and introducing the new genera and species Taxawa tesnikishii.</title>
        <authorList>
            <person name="Kurbessoian T."/>
            <person name="Stajich J.E."/>
        </authorList>
    </citation>
    <scope>NUCLEOTIDE SEQUENCE</scope>
    <source>
        <strain evidence="2">TK_1</strain>
    </source>
</reference>
<protein>
    <recommendedName>
        <fullName evidence="4">C2H2-type domain-containing protein</fullName>
    </recommendedName>
</protein>
<dbReference type="Proteomes" id="UP001172684">
    <property type="component" value="Unassembled WGS sequence"/>
</dbReference>
<keyword evidence="3" id="KW-1185">Reference proteome</keyword>
<proteinExistence type="predicted"/>
<feature type="compositionally biased region" description="Basic and acidic residues" evidence="1">
    <location>
        <begin position="239"/>
        <end position="258"/>
    </location>
</feature>
<feature type="region of interest" description="Disordered" evidence="1">
    <location>
        <begin position="239"/>
        <end position="264"/>
    </location>
</feature>